<dbReference type="InterPro" id="IPR002397">
    <property type="entry name" value="Cyt_P450_B"/>
</dbReference>
<dbReference type="RefSeq" id="WP_189594822.1">
    <property type="nucleotide sequence ID" value="NZ_NGAF01000001.1"/>
</dbReference>
<comment type="caution">
    <text evidence="9">The sequence shown here is derived from an EMBL/GenBank/DDBJ whole genome shotgun (WGS) entry which is preliminary data.</text>
</comment>
<comment type="similarity">
    <text evidence="1 7">Belongs to the cytochrome P450 family.</text>
</comment>
<evidence type="ECO:0000313" key="9">
    <source>
        <dbReference type="EMBL" id="OXR46975.1"/>
    </source>
</evidence>
<keyword evidence="4 7" id="KW-0560">Oxidoreductase</keyword>
<reference evidence="9 10" key="1">
    <citation type="submission" date="2017-07" db="EMBL/GenBank/DDBJ databases">
        <title>First draft Genome Sequence of Nocardia cerradoensis isolated from human infection.</title>
        <authorList>
            <person name="Carrasco G."/>
        </authorList>
    </citation>
    <scope>NUCLEOTIDE SEQUENCE [LARGE SCALE GENOMIC DNA]</scope>
    <source>
        <strain evidence="9 10">CNM20130759</strain>
    </source>
</reference>
<evidence type="ECO:0000256" key="5">
    <source>
        <dbReference type="ARBA" id="ARBA00023004"/>
    </source>
</evidence>
<sequence length="414" mass="45655">MNQPAPTAVGDNTPDAAPEATNFSPLDPELAADFWPRINDLREKCPAGWSAQPWSADADGFWVLNKHSDVQRAAANWGLYSSADGASPVQFDLDILRMVPLETDPPLHRDIRKVLNPFFTPEAMESAEPRIEEIVDGLIGRCADASPVDFVAEFTSQLPPIVFFETFLDQKASEIGWVLEVLDTLLTKPDEVMEAAPRLLMFCANLLESRRAEGRKDDLPGVIAHMGTGEFEDGLELDERTRVETLNLTVMAGMETTMGGLASISRILSTDNALRESLRGIDGRTLDKYVDEFLRFESPVPTAGRTLTADTEVRGCPMKAGDRVLLNWAAANRDPEKFPDPDSLNFERANGASHVAFGAGIHRCLGNHLARREIRAAIRAISELSVFELEPGFEVQYRPSFARGPISLPIRIAR</sequence>
<dbReference type="GO" id="GO:0020037">
    <property type="term" value="F:heme binding"/>
    <property type="evidence" value="ECO:0007669"/>
    <property type="project" value="InterPro"/>
</dbReference>
<dbReference type="InterPro" id="IPR017972">
    <property type="entry name" value="Cyt_P450_CS"/>
</dbReference>
<evidence type="ECO:0000256" key="2">
    <source>
        <dbReference type="ARBA" id="ARBA00022617"/>
    </source>
</evidence>
<dbReference type="InterPro" id="IPR001128">
    <property type="entry name" value="Cyt_P450"/>
</dbReference>
<evidence type="ECO:0000313" key="10">
    <source>
        <dbReference type="Proteomes" id="UP000215506"/>
    </source>
</evidence>
<evidence type="ECO:0000256" key="1">
    <source>
        <dbReference type="ARBA" id="ARBA00010617"/>
    </source>
</evidence>
<accession>A0A231HE01</accession>
<evidence type="ECO:0000256" key="4">
    <source>
        <dbReference type="ARBA" id="ARBA00023002"/>
    </source>
</evidence>
<gene>
    <name evidence="9" type="primary">aziB1</name>
    <name evidence="9" type="ORF">B7C42_00091</name>
</gene>
<keyword evidence="10" id="KW-1185">Reference proteome</keyword>
<evidence type="ECO:0000256" key="8">
    <source>
        <dbReference type="SAM" id="MobiDB-lite"/>
    </source>
</evidence>
<dbReference type="PROSITE" id="PS00086">
    <property type="entry name" value="CYTOCHROME_P450"/>
    <property type="match status" value="1"/>
</dbReference>
<dbReference type="AlphaFoldDB" id="A0A231HE01"/>
<keyword evidence="2 7" id="KW-0349">Heme</keyword>
<dbReference type="Pfam" id="PF00067">
    <property type="entry name" value="p450"/>
    <property type="match status" value="1"/>
</dbReference>
<evidence type="ECO:0000256" key="6">
    <source>
        <dbReference type="ARBA" id="ARBA00023033"/>
    </source>
</evidence>
<dbReference type="SUPFAM" id="SSF48264">
    <property type="entry name" value="Cytochrome P450"/>
    <property type="match status" value="1"/>
</dbReference>
<dbReference type="PANTHER" id="PTHR46696">
    <property type="entry name" value="P450, PUTATIVE (EUROFUNG)-RELATED"/>
    <property type="match status" value="1"/>
</dbReference>
<keyword evidence="6 7" id="KW-0503">Monooxygenase</keyword>
<dbReference type="EC" id="1.14.13.189" evidence="9"/>
<organism evidence="9 10">
    <name type="scientific">Nocardia cerradoensis</name>
    <dbReference type="NCBI Taxonomy" id="85688"/>
    <lineage>
        <taxon>Bacteria</taxon>
        <taxon>Bacillati</taxon>
        <taxon>Actinomycetota</taxon>
        <taxon>Actinomycetes</taxon>
        <taxon>Mycobacteriales</taxon>
        <taxon>Nocardiaceae</taxon>
        <taxon>Nocardia</taxon>
    </lineage>
</organism>
<dbReference type="PANTHER" id="PTHR46696:SF6">
    <property type="entry name" value="P450, PUTATIVE (EUROFUNG)-RELATED"/>
    <property type="match status" value="1"/>
</dbReference>
<name>A0A231HE01_9NOCA</name>
<dbReference type="InterPro" id="IPR036396">
    <property type="entry name" value="Cyt_P450_sf"/>
</dbReference>
<keyword evidence="5 7" id="KW-0408">Iron</keyword>
<dbReference type="EMBL" id="NGAF01000001">
    <property type="protein sequence ID" value="OXR46975.1"/>
    <property type="molecule type" value="Genomic_DNA"/>
</dbReference>
<proteinExistence type="inferred from homology"/>
<dbReference type="PRINTS" id="PR00359">
    <property type="entry name" value="BP450"/>
</dbReference>
<protein>
    <submittedName>
        <fullName evidence="9">5-methyl-1-naphthoate 3-hydroxylase</fullName>
        <ecNumber evidence="9">1.14.13.189</ecNumber>
    </submittedName>
</protein>
<dbReference type="GO" id="GO:0005506">
    <property type="term" value="F:iron ion binding"/>
    <property type="evidence" value="ECO:0007669"/>
    <property type="project" value="InterPro"/>
</dbReference>
<dbReference type="Gene3D" id="1.10.630.10">
    <property type="entry name" value="Cytochrome P450"/>
    <property type="match status" value="1"/>
</dbReference>
<feature type="region of interest" description="Disordered" evidence="8">
    <location>
        <begin position="1"/>
        <end position="27"/>
    </location>
</feature>
<dbReference type="Proteomes" id="UP000215506">
    <property type="component" value="Unassembled WGS sequence"/>
</dbReference>
<evidence type="ECO:0000256" key="7">
    <source>
        <dbReference type="RuleBase" id="RU000461"/>
    </source>
</evidence>
<keyword evidence="3 7" id="KW-0479">Metal-binding</keyword>
<evidence type="ECO:0000256" key="3">
    <source>
        <dbReference type="ARBA" id="ARBA00022723"/>
    </source>
</evidence>
<dbReference type="GO" id="GO:0004497">
    <property type="term" value="F:monooxygenase activity"/>
    <property type="evidence" value="ECO:0007669"/>
    <property type="project" value="UniProtKB-KW"/>
</dbReference>
<dbReference type="GO" id="GO:0016705">
    <property type="term" value="F:oxidoreductase activity, acting on paired donors, with incorporation or reduction of molecular oxygen"/>
    <property type="evidence" value="ECO:0007669"/>
    <property type="project" value="InterPro"/>
</dbReference>